<organism evidence="6 7">
    <name type="scientific">Clostridium fungisolvens</name>
    <dbReference type="NCBI Taxonomy" id="1604897"/>
    <lineage>
        <taxon>Bacteria</taxon>
        <taxon>Bacillati</taxon>
        <taxon>Bacillota</taxon>
        <taxon>Clostridia</taxon>
        <taxon>Eubacteriales</taxon>
        <taxon>Clostridiaceae</taxon>
        <taxon>Clostridium</taxon>
    </lineage>
</organism>
<comment type="similarity">
    <text evidence="1 3 4">Belongs to the glutamine synthetase family.</text>
</comment>
<comment type="caution">
    <text evidence="6">The sequence shown here is derived from an EMBL/GenBank/DDBJ whole genome shotgun (WGS) entry which is preliminary data.</text>
</comment>
<evidence type="ECO:0000256" key="1">
    <source>
        <dbReference type="ARBA" id="ARBA00009897"/>
    </source>
</evidence>
<feature type="domain" description="GS catalytic" evidence="5">
    <location>
        <begin position="131"/>
        <end position="552"/>
    </location>
</feature>
<dbReference type="GO" id="GO:0005737">
    <property type="term" value="C:cytoplasm"/>
    <property type="evidence" value="ECO:0007669"/>
    <property type="project" value="TreeGrafter"/>
</dbReference>
<dbReference type="PANTHER" id="PTHR43407">
    <property type="entry name" value="GLUTAMINE SYNTHETASE"/>
    <property type="match status" value="1"/>
</dbReference>
<evidence type="ECO:0000313" key="7">
    <source>
        <dbReference type="Proteomes" id="UP000580568"/>
    </source>
</evidence>
<evidence type="ECO:0000259" key="5">
    <source>
        <dbReference type="PROSITE" id="PS51987"/>
    </source>
</evidence>
<evidence type="ECO:0000256" key="4">
    <source>
        <dbReference type="RuleBase" id="RU000384"/>
    </source>
</evidence>
<dbReference type="GO" id="GO:0019740">
    <property type="term" value="P:nitrogen utilization"/>
    <property type="evidence" value="ECO:0007669"/>
    <property type="project" value="TreeGrafter"/>
</dbReference>
<dbReference type="GO" id="GO:0006542">
    <property type="term" value="P:glutamine biosynthetic process"/>
    <property type="evidence" value="ECO:0007669"/>
    <property type="project" value="TreeGrafter"/>
</dbReference>
<sequence>MAKDLIYTIPSDKHNKEDLLNLLSSHPEIKFVSIVGIDLSGNDTDEKIPVSLFKDDIESFLNGTAVQTDGSSVVLPEIATLNNAKVDMITDLDVNWFIDYNYEFLDPETNKPVGTLRIPCFLHHEGVAVDSRHILKSAVDTFKTTLLDIFIKKPETLKPFGIVSDDIDQIVITSATELEFWVKTPNDKVETEELSTSQILQEQYWTRTKGVVRTALEQSLILMESYGFEPEMGHKEVGGVKGKFDSSGNFNHVMEQLEIDWKYSDALQSADNELFIRNLVKETFRRNGLDVTFLAKPIEGVAGSGEHTHLGVSVKLKDGRRINLFAATKNDFLSAIGYGAIMGLLKNYEIVNPFVSSTADSLRRLKPGYEAPVCIVTSLGHSPEVPSRNRTILAGLVRDPHSPLATRFELRAPNPHTNTYLAMSTSYLSMLDGILYALENNKTEGQLLAELSKRAGEDADYLEKDRAYRAEEDVFEDFTQEERDEFFGKAPATVYENLLALDKYPKKVEVLKRNDVFTDKLINSFRLGVTKRWTTEITSRVISEYASEIRSFKSLHSLDKALDLDISNWMAINDLRHYIMKDSYTNKSLFTKIKEAIVADDLEAASNLQIELDDKMSLLRYLYNSYKKNLLDIDI</sequence>
<dbReference type="EMBL" id="BLZR01000001">
    <property type="protein sequence ID" value="GFP78074.1"/>
    <property type="molecule type" value="Genomic_DNA"/>
</dbReference>
<dbReference type="Gene3D" id="3.30.590.10">
    <property type="entry name" value="Glutamine synthetase/guanido kinase, catalytic domain"/>
    <property type="match status" value="1"/>
</dbReference>
<dbReference type="Pfam" id="PF00120">
    <property type="entry name" value="Gln-synt_C"/>
    <property type="match status" value="1"/>
</dbReference>
<keyword evidence="7" id="KW-1185">Reference proteome</keyword>
<dbReference type="InterPro" id="IPR014746">
    <property type="entry name" value="Gln_synth/guanido_kin_cat_dom"/>
</dbReference>
<dbReference type="AlphaFoldDB" id="A0A6V8SLF3"/>
<reference evidence="6 7" key="1">
    <citation type="submission" date="2020-07" db="EMBL/GenBank/DDBJ databases">
        <title>A new beta-1,3-glucan-decomposing anaerobic bacterium isolated from anoxic soil subjected to biological soil disinfestation.</title>
        <authorList>
            <person name="Ueki A."/>
            <person name="Tonouchi A."/>
        </authorList>
    </citation>
    <scope>NUCLEOTIDE SEQUENCE [LARGE SCALE GENOMIC DNA]</scope>
    <source>
        <strain evidence="6 7">TW1</strain>
    </source>
</reference>
<proteinExistence type="inferred from homology"/>
<accession>A0A6V8SLF3</accession>
<dbReference type="SUPFAM" id="SSF55931">
    <property type="entry name" value="Glutamine synthetase/guanido kinase"/>
    <property type="match status" value="1"/>
</dbReference>
<dbReference type="PANTHER" id="PTHR43407:SF1">
    <property type="entry name" value="LENGSIN"/>
    <property type="match status" value="1"/>
</dbReference>
<gene>
    <name evidence="6" type="ORF">bsdtw1_04267</name>
</gene>
<name>A0A6V8SLF3_9CLOT</name>
<dbReference type="RefSeq" id="WP_183279393.1">
    <property type="nucleotide sequence ID" value="NZ_BLZR01000001.1"/>
</dbReference>
<dbReference type="SMART" id="SM01230">
    <property type="entry name" value="Gln-synt_C"/>
    <property type="match status" value="1"/>
</dbReference>
<dbReference type="PROSITE" id="PS51987">
    <property type="entry name" value="GS_CATALYTIC"/>
    <property type="match status" value="1"/>
</dbReference>
<dbReference type="InterPro" id="IPR008146">
    <property type="entry name" value="Gln_synth_cat_dom"/>
</dbReference>
<dbReference type="EC" id="6.3.1.2" evidence="2"/>
<dbReference type="Proteomes" id="UP000580568">
    <property type="component" value="Unassembled WGS sequence"/>
</dbReference>
<evidence type="ECO:0000256" key="2">
    <source>
        <dbReference type="ARBA" id="ARBA00012937"/>
    </source>
</evidence>
<evidence type="ECO:0000256" key="3">
    <source>
        <dbReference type="PROSITE-ProRule" id="PRU01331"/>
    </source>
</evidence>
<protein>
    <recommendedName>
        <fullName evidence="2">glutamine synthetase</fullName>
        <ecNumber evidence="2">6.3.1.2</ecNumber>
    </recommendedName>
</protein>
<dbReference type="GO" id="GO:0016020">
    <property type="term" value="C:membrane"/>
    <property type="evidence" value="ECO:0007669"/>
    <property type="project" value="TreeGrafter"/>
</dbReference>
<dbReference type="GO" id="GO:0004356">
    <property type="term" value="F:glutamine synthetase activity"/>
    <property type="evidence" value="ECO:0007669"/>
    <property type="project" value="UniProtKB-EC"/>
</dbReference>
<evidence type="ECO:0000313" key="6">
    <source>
        <dbReference type="EMBL" id="GFP78074.1"/>
    </source>
</evidence>